<evidence type="ECO:0000256" key="1">
    <source>
        <dbReference type="ARBA" id="ARBA00023002"/>
    </source>
</evidence>
<evidence type="ECO:0000313" key="7">
    <source>
        <dbReference type="Proteomes" id="UP001152087"/>
    </source>
</evidence>
<gene>
    <name evidence="6" type="ORF">NW755_008559</name>
</gene>
<feature type="domain" description="NADP-dependent oxidoreductase" evidence="5">
    <location>
        <begin position="18"/>
        <end position="279"/>
    </location>
</feature>
<dbReference type="AlphaFoldDB" id="A0A9W8V063"/>
<dbReference type="InterPro" id="IPR036812">
    <property type="entry name" value="NAD(P)_OxRdtase_dom_sf"/>
</dbReference>
<evidence type="ECO:0000256" key="2">
    <source>
        <dbReference type="PIRSR" id="PIRSR000097-1"/>
    </source>
</evidence>
<dbReference type="PROSITE" id="PS00798">
    <property type="entry name" value="ALDOKETO_REDUCTASE_1"/>
    <property type="match status" value="1"/>
</dbReference>
<dbReference type="EMBL" id="JAOQAV010000024">
    <property type="protein sequence ID" value="KAJ4185116.1"/>
    <property type="molecule type" value="Genomic_DNA"/>
</dbReference>
<proteinExistence type="predicted"/>
<dbReference type="InterPro" id="IPR018170">
    <property type="entry name" value="Aldo/ket_reductase_CS"/>
</dbReference>
<comment type="caution">
    <text evidence="6">The sequence shown here is derived from an EMBL/GenBank/DDBJ whole genome shotgun (WGS) entry which is preliminary data.</text>
</comment>
<dbReference type="PIRSF" id="PIRSF000097">
    <property type="entry name" value="AKR"/>
    <property type="match status" value="1"/>
</dbReference>
<sequence length="309" mass="34201">MAPSTHFTLNTGAKIPAVGLGTWQSKPGEVRKAVAYALKDGYRHIDAALIYGNENEVGQGIKDSGVPREEIFLTSKLWNTHQPNVAEGLQKSLDALGVDYLDLYLIHWPVRLVPNETSDLLPVNPDGTRSVDRSWDQSETWRQMEEVCKSGKVKAIGVANWSIPYLEELRKTWKVVPAVNQVELHPFLPQHELREYCEKLGILLEAYSPLGSTGAPIMSDDEIQKIADKNGVSAATILISYHVNKGVVVLPKSVTEKRISSNKEVISLSEEDLAALDSLASRGKAKRINTPLWGFDLGFADWYGPVKSE</sequence>
<dbReference type="GO" id="GO:0016616">
    <property type="term" value="F:oxidoreductase activity, acting on the CH-OH group of donors, NAD or NADP as acceptor"/>
    <property type="evidence" value="ECO:0007669"/>
    <property type="project" value="UniProtKB-ARBA"/>
</dbReference>
<reference evidence="6" key="1">
    <citation type="submission" date="2022-09" db="EMBL/GenBank/DDBJ databases">
        <title>Fusarium specimens isolated from Avocado Roots.</title>
        <authorList>
            <person name="Stajich J."/>
            <person name="Roper C."/>
            <person name="Heimlech-Rivalta G."/>
        </authorList>
    </citation>
    <scope>NUCLEOTIDE SEQUENCE</scope>
    <source>
        <strain evidence="6">A02</strain>
    </source>
</reference>
<dbReference type="SUPFAM" id="SSF51430">
    <property type="entry name" value="NAD(P)-linked oxidoreductase"/>
    <property type="match status" value="1"/>
</dbReference>
<feature type="site" description="Lowers pKa of active site Tyr" evidence="4">
    <location>
        <position position="76"/>
    </location>
</feature>
<evidence type="ECO:0000259" key="5">
    <source>
        <dbReference type="Pfam" id="PF00248"/>
    </source>
</evidence>
<dbReference type="PANTHER" id="PTHR11732">
    <property type="entry name" value="ALDO/KETO REDUCTASE"/>
    <property type="match status" value="1"/>
</dbReference>
<dbReference type="InterPro" id="IPR020471">
    <property type="entry name" value="AKR"/>
</dbReference>
<keyword evidence="1" id="KW-0560">Oxidoreductase</keyword>
<dbReference type="Pfam" id="PF00248">
    <property type="entry name" value="Aldo_ket_red"/>
    <property type="match status" value="1"/>
</dbReference>
<dbReference type="OrthoDB" id="416253at2759"/>
<evidence type="ECO:0000313" key="6">
    <source>
        <dbReference type="EMBL" id="KAJ4185116.1"/>
    </source>
</evidence>
<evidence type="ECO:0000256" key="3">
    <source>
        <dbReference type="PIRSR" id="PIRSR000097-2"/>
    </source>
</evidence>
<dbReference type="PRINTS" id="PR00069">
    <property type="entry name" value="ALDKETRDTASE"/>
</dbReference>
<dbReference type="InterPro" id="IPR023210">
    <property type="entry name" value="NADP_OxRdtase_dom"/>
</dbReference>
<dbReference type="Proteomes" id="UP001152087">
    <property type="component" value="Unassembled WGS sequence"/>
</dbReference>
<organism evidence="6 7">
    <name type="scientific">Fusarium falciforme</name>
    <dbReference type="NCBI Taxonomy" id="195108"/>
    <lineage>
        <taxon>Eukaryota</taxon>
        <taxon>Fungi</taxon>
        <taxon>Dikarya</taxon>
        <taxon>Ascomycota</taxon>
        <taxon>Pezizomycotina</taxon>
        <taxon>Sordariomycetes</taxon>
        <taxon>Hypocreomycetidae</taxon>
        <taxon>Hypocreales</taxon>
        <taxon>Nectriaceae</taxon>
        <taxon>Fusarium</taxon>
        <taxon>Fusarium solani species complex</taxon>
    </lineage>
</organism>
<dbReference type="FunFam" id="3.20.20.100:FF:000002">
    <property type="entry name" value="2,5-diketo-D-gluconic acid reductase A"/>
    <property type="match status" value="1"/>
</dbReference>
<accession>A0A9W8V063</accession>
<keyword evidence="7" id="KW-1185">Reference proteome</keyword>
<evidence type="ECO:0000256" key="4">
    <source>
        <dbReference type="PIRSR" id="PIRSR000097-3"/>
    </source>
</evidence>
<protein>
    <recommendedName>
        <fullName evidence="5">NADP-dependent oxidoreductase domain-containing protein</fullName>
    </recommendedName>
</protein>
<feature type="binding site" evidence="3">
    <location>
        <position position="107"/>
    </location>
    <ligand>
        <name>substrate</name>
    </ligand>
</feature>
<feature type="active site" description="Proton donor" evidence="2">
    <location>
        <position position="51"/>
    </location>
</feature>
<dbReference type="PROSITE" id="PS00063">
    <property type="entry name" value="ALDOKETO_REDUCTASE_3"/>
    <property type="match status" value="1"/>
</dbReference>
<dbReference type="Gene3D" id="3.20.20.100">
    <property type="entry name" value="NADP-dependent oxidoreductase domain"/>
    <property type="match status" value="1"/>
</dbReference>
<name>A0A9W8V063_9HYPO</name>